<sequence>MARKSKSLGDEITAELLKPKIKDYDIEDEELVTSHTGDNSSSDDESEDDENLKRSHYVKAQKSKLRSSAINLGSKYEGQVTSRSSLFDDEAEEDSNEEDGNEQDESEEEDKDESAEESDDILAGVTDSEQENEESDDEDASDHDNDESEDNSSEDEEESHKRSQLTKILAQEKAQVITRLSNSAKSDALKGYAVTQQYKFFDKILDSRIKFQKAMSSSNQLPVESKTYQQNKSKSTDKKLEEAKSLLFDILDKVVNIRAKIYNQENIVKQEVKVNPKKRKLDSYLSETNKLDDVLKAFQKNVLVKWSNKVQSASGSTALNSSKFKNFNQNSYVQVQNNLQDMDRLIKRTKINRRKITPIGYVQPEHKLTEDGEELDSEDEEVRKQQARLDQSLQENDYVFDDEDFYRVLLNDMVDKKISDKQSSSSAIVTLTKNTNKVHKNYDRMASKGRKLNYTVQESLQYFEAPKNKAYLWNDDQIDELFASLLGQKVNMMEESDNESGDEPEEKQEIAAIKSSGLKLFG</sequence>
<protein>
    <recommendedName>
        <fullName evidence="2">Protein BFR2</fullName>
    </recommendedName>
</protein>
<evidence type="ECO:0000313" key="6">
    <source>
        <dbReference type="EMBL" id="GMG39666.1"/>
    </source>
</evidence>
<organism evidence="6 7">
    <name type="scientific">Ambrosiozyma monospora</name>
    <name type="common">Yeast</name>
    <name type="synonym">Endomycopsis monosporus</name>
    <dbReference type="NCBI Taxonomy" id="43982"/>
    <lineage>
        <taxon>Eukaryota</taxon>
        <taxon>Fungi</taxon>
        <taxon>Dikarya</taxon>
        <taxon>Ascomycota</taxon>
        <taxon>Saccharomycotina</taxon>
        <taxon>Pichiomycetes</taxon>
        <taxon>Pichiales</taxon>
        <taxon>Pichiaceae</taxon>
        <taxon>Ambrosiozyma</taxon>
    </lineage>
</organism>
<feature type="region of interest" description="Disordered" evidence="3">
    <location>
        <begin position="493"/>
        <end position="522"/>
    </location>
</feature>
<feature type="domain" description="Apoptosis-antagonizing transcription factor C-terminal" evidence="4">
    <location>
        <begin position="406"/>
        <end position="486"/>
    </location>
</feature>
<dbReference type="Pfam" id="PF13339">
    <property type="entry name" value="AATF-Che1"/>
    <property type="match status" value="1"/>
</dbReference>
<evidence type="ECO:0000256" key="3">
    <source>
        <dbReference type="SAM" id="MobiDB-lite"/>
    </source>
</evidence>
<reference evidence="6" key="1">
    <citation type="submission" date="2023-04" db="EMBL/GenBank/DDBJ databases">
        <title>Ambrosiozyma monospora NBRC 1965.</title>
        <authorList>
            <person name="Ichikawa N."/>
            <person name="Sato H."/>
            <person name="Tonouchi N."/>
        </authorList>
    </citation>
    <scope>NUCLEOTIDE SEQUENCE</scope>
    <source>
        <strain evidence="6">NBRC 1965</strain>
    </source>
</reference>
<name>A0A9W7DLH4_AMBMO</name>
<evidence type="ECO:0000313" key="7">
    <source>
        <dbReference type="Proteomes" id="UP001165063"/>
    </source>
</evidence>
<feature type="compositionally biased region" description="Acidic residues" evidence="3">
    <location>
        <begin position="87"/>
        <end position="120"/>
    </location>
</feature>
<evidence type="ECO:0000256" key="2">
    <source>
        <dbReference type="ARBA" id="ARBA00013850"/>
    </source>
</evidence>
<feature type="compositionally biased region" description="Acidic residues" evidence="3">
    <location>
        <begin position="494"/>
        <end position="506"/>
    </location>
</feature>
<evidence type="ECO:0000259" key="4">
    <source>
        <dbReference type="Pfam" id="PF08164"/>
    </source>
</evidence>
<dbReference type="Proteomes" id="UP001165063">
    <property type="component" value="Unassembled WGS sequence"/>
</dbReference>
<dbReference type="InterPro" id="IPR039223">
    <property type="entry name" value="AATF/Bfr2"/>
</dbReference>
<dbReference type="GO" id="GO:0005730">
    <property type="term" value="C:nucleolus"/>
    <property type="evidence" value="ECO:0007669"/>
    <property type="project" value="TreeGrafter"/>
</dbReference>
<dbReference type="GO" id="GO:0000462">
    <property type="term" value="P:maturation of SSU-rRNA from tricistronic rRNA transcript (SSU-rRNA, 5.8S rRNA, LSU-rRNA)"/>
    <property type="evidence" value="ECO:0007669"/>
    <property type="project" value="TreeGrafter"/>
</dbReference>
<proteinExistence type="inferred from homology"/>
<evidence type="ECO:0000259" key="5">
    <source>
        <dbReference type="Pfam" id="PF13339"/>
    </source>
</evidence>
<dbReference type="AlphaFoldDB" id="A0A9W7DLH4"/>
<feature type="region of interest" description="Disordered" evidence="3">
    <location>
        <begin position="1"/>
        <end position="165"/>
    </location>
</feature>
<keyword evidence="7" id="KW-1185">Reference proteome</keyword>
<feature type="compositionally biased region" description="Basic residues" evidence="3">
    <location>
        <begin position="54"/>
        <end position="65"/>
    </location>
</feature>
<dbReference type="PANTHER" id="PTHR15565:SF0">
    <property type="entry name" value="PROTEIN AATF"/>
    <property type="match status" value="1"/>
</dbReference>
<dbReference type="PANTHER" id="PTHR15565">
    <property type="entry name" value="AATF PROTEIN APOPTOSIS ANTAGONIZING TRANSCRIPTION FACTOR"/>
    <property type="match status" value="1"/>
</dbReference>
<dbReference type="InterPro" id="IPR012617">
    <property type="entry name" value="AATF_C"/>
</dbReference>
<dbReference type="OrthoDB" id="5783963at2759"/>
<dbReference type="Pfam" id="PF08164">
    <property type="entry name" value="TRAUB"/>
    <property type="match status" value="1"/>
</dbReference>
<dbReference type="InterPro" id="IPR025160">
    <property type="entry name" value="AATF"/>
</dbReference>
<feature type="compositionally biased region" description="Acidic residues" evidence="3">
    <location>
        <begin position="128"/>
        <end position="157"/>
    </location>
</feature>
<comment type="caution">
    <text evidence="6">The sequence shown here is derived from an EMBL/GenBank/DDBJ whole genome shotgun (WGS) entry which is preliminary data.</text>
</comment>
<comment type="similarity">
    <text evidence="1">Belongs to the AATF family.</text>
</comment>
<evidence type="ECO:0000256" key="1">
    <source>
        <dbReference type="ARBA" id="ARBA00008966"/>
    </source>
</evidence>
<gene>
    <name evidence="6" type="ORF">Amon01_000552400</name>
</gene>
<feature type="compositionally biased region" description="Acidic residues" evidence="3">
    <location>
        <begin position="41"/>
        <end position="50"/>
    </location>
</feature>
<accession>A0A9W7DLH4</accession>
<feature type="domain" description="AATF leucine zipper-containing" evidence="5">
    <location>
        <begin position="187"/>
        <end position="309"/>
    </location>
</feature>
<dbReference type="EMBL" id="BSXU01003084">
    <property type="protein sequence ID" value="GMG39666.1"/>
    <property type="molecule type" value="Genomic_DNA"/>
</dbReference>